<evidence type="ECO:0000256" key="6">
    <source>
        <dbReference type="ARBA" id="ARBA00022605"/>
    </source>
</evidence>
<sequence>MASFSGIWVALVTPFNHDDVDFPAVKRLAQHLIAKGVAGVVVCGSTGEAAALSKEEQLAVLDTILEVVPACQVVMGLSGNNMASTLQMQQAINQRDIAGVLIPAPYYIRPSQAGLVEYFTRLADASRVPVILYNVPYRTGATFELATLRQLARHPQIKAIKDCGGCPEATMALIQDGEIDVLTGEDHLILTTLCLGGSGAISAAAHLHPERFVALVEQVVQGDLDAARSNFYTLLPMIQQMFSYPNPGPVKAALSQQGLIKNELRSPMQIAPQALQQQIADLLAQMPALTLVK</sequence>
<keyword evidence="7 12" id="KW-0220">Diaminopimelate biosynthesis</keyword>
<dbReference type="EC" id="4.3.3.7" evidence="4 12"/>
<dbReference type="PIRSF" id="PIRSF001365">
    <property type="entry name" value="DHDPS"/>
    <property type="match status" value="1"/>
</dbReference>
<dbReference type="NCBIfam" id="TIGR00674">
    <property type="entry name" value="dapA"/>
    <property type="match status" value="1"/>
</dbReference>
<evidence type="ECO:0000256" key="5">
    <source>
        <dbReference type="ARBA" id="ARBA00022490"/>
    </source>
</evidence>
<evidence type="ECO:0000256" key="8">
    <source>
        <dbReference type="ARBA" id="ARBA00023154"/>
    </source>
</evidence>
<evidence type="ECO:0000256" key="7">
    <source>
        <dbReference type="ARBA" id="ARBA00022915"/>
    </source>
</evidence>
<dbReference type="InterPro" id="IPR020624">
    <property type="entry name" value="Schiff_base-form_aldolases_CS"/>
</dbReference>
<organism evidence="16 17">
    <name type="scientific">Serratia fonticola</name>
    <dbReference type="NCBI Taxonomy" id="47917"/>
    <lineage>
        <taxon>Bacteria</taxon>
        <taxon>Pseudomonadati</taxon>
        <taxon>Pseudomonadota</taxon>
        <taxon>Gammaproteobacteria</taxon>
        <taxon>Enterobacterales</taxon>
        <taxon>Yersiniaceae</taxon>
        <taxon>Serratia</taxon>
    </lineage>
</organism>
<dbReference type="GO" id="GO:0005737">
    <property type="term" value="C:cytoplasm"/>
    <property type="evidence" value="ECO:0007669"/>
    <property type="project" value="UniProtKB-SubCell"/>
</dbReference>
<reference evidence="16 17" key="1">
    <citation type="submission" date="2018-12" db="EMBL/GenBank/DDBJ databases">
        <authorList>
            <consortium name="Pathogen Informatics"/>
        </authorList>
    </citation>
    <scope>NUCLEOTIDE SEQUENCE [LARGE SCALE GENOMIC DNA]</scope>
    <source>
        <strain evidence="16 17">NCTC13193</strain>
    </source>
</reference>
<evidence type="ECO:0000256" key="15">
    <source>
        <dbReference type="PIRSR" id="PIRSR001365-2"/>
    </source>
</evidence>
<dbReference type="InterPro" id="IPR020625">
    <property type="entry name" value="Schiff_base-form_aldolases_AS"/>
</dbReference>
<dbReference type="Gene3D" id="3.20.20.70">
    <property type="entry name" value="Aldolase class I"/>
    <property type="match status" value="1"/>
</dbReference>
<keyword evidence="9 12" id="KW-0456">Lyase</keyword>
<dbReference type="PROSITE" id="PS00665">
    <property type="entry name" value="DHDPS_1"/>
    <property type="match status" value="1"/>
</dbReference>
<dbReference type="PANTHER" id="PTHR12128:SF66">
    <property type="entry name" value="4-HYDROXY-2-OXOGLUTARATE ALDOLASE, MITOCHONDRIAL"/>
    <property type="match status" value="1"/>
</dbReference>
<evidence type="ECO:0000256" key="14">
    <source>
        <dbReference type="PIRSR" id="PIRSR001365-1"/>
    </source>
</evidence>
<keyword evidence="8 12" id="KW-0457">Lysine biosynthesis</keyword>
<comment type="function">
    <text evidence="1 12">Catalyzes the condensation of (S)-aspartate-beta-semialdehyde [(S)-ASA] and pyruvate to 4-hydroxy-tetrahydrodipicolinate (HTPA).</text>
</comment>
<dbReference type="GO" id="GO:0008840">
    <property type="term" value="F:4-hydroxy-tetrahydrodipicolinate synthase activity"/>
    <property type="evidence" value="ECO:0007669"/>
    <property type="project" value="UniProtKB-UniRule"/>
</dbReference>
<evidence type="ECO:0000256" key="4">
    <source>
        <dbReference type="ARBA" id="ARBA00012086"/>
    </source>
</evidence>
<keyword evidence="5 12" id="KW-0963">Cytoplasm</keyword>
<comment type="similarity">
    <text evidence="3 12 13">Belongs to the DapA family.</text>
</comment>
<dbReference type="Pfam" id="PF00701">
    <property type="entry name" value="DHDPS"/>
    <property type="match status" value="1"/>
</dbReference>
<comment type="subcellular location">
    <subcellularLocation>
        <location evidence="12">Cytoplasm</location>
    </subcellularLocation>
</comment>
<accession>A0A3S4Y5L4</accession>
<comment type="catalytic activity">
    <reaction evidence="11 12">
        <text>L-aspartate 4-semialdehyde + pyruvate = (2S,4S)-4-hydroxy-2,3,4,5-tetrahydrodipicolinate + H2O + H(+)</text>
        <dbReference type="Rhea" id="RHEA:34171"/>
        <dbReference type="ChEBI" id="CHEBI:15361"/>
        <dbReference type="ChEBI" id="CHEBI:15377"/>
        <dbReference type="ChEBI" id="CHEBI:15378"/>
        <dbReference type="ChEBI" id="CHEBI:67139"/>
        <dbReference type="ChEBI" id="CHEBI:537519"/>
        <dbReference type="EC" id="4.3.3.7"/>
    </reaction>
</comment>
<dbReference type="GO" id="GO:0009089">
    <property type="term" value="P:lysine biosynthetic process via diaminopimelate"/>
    <property type="evidence" value="ECO:0007669"/>
    <property type="project" value="UniProtKB-UniRule"/>
</dbReference>
<feature type="active site" description="Schiff-base intermediate with substrate" evidence="12 14">
    <location>
        <position position="161"/>
    </location>
</feature>
<feature type="site" description="Part of a proton relay during catalysis" evidence="12">
    <location>
        <position position="45"/>
    </location>
</feature>
<evidence type="ECO:0000256" key="11">
    <source>
        <dbReference type="ARBA" id="ARBA00047836"/>
    </source>
</evidence>
<evidence type="ECO:0000313" key="17">
    <source>
        <dbReference type="Proteomes" id="UP000270487"/>
    </source>
</evidence>
<dbReference type="InterPro" id="IPR005263">
    <property type="entry name" value="DapA"/>
</dbReference>
<dbReference type="InterPro" id="IPR002220">
    <property type="entry name" value="DapA-like"/>
</dbReference>
<dbReference type="InterPro" id="IPR013785">
    <property type="entry name" value="Aldolase_TIM"/>
</dbReference>
<dbReference type="Proteomes" id="UP000270487">
    <property type="component" value="Chromosome"/>
</dbReference>
<comment type="subunit">
    <text evidence="12">Homotetramer; dimer of dimers.</text>
</comment>
<dbReference type="EMBL" id="LR134492">
    <property type="protein sequence ID" value="VEI69844.1"/>
    <property type="molecule type" value="Genomic_DNA"/>
</dbReference>
<keyword evidence="10 12" id="KW-0704">Schiff base</keyword>
<evidence type="ECO:0000256" key="2">
    <source>
        <dbReference type="ARBA" id="ARBA00005120"/>
    </source>
</evidence>
<comment type="pathway">
    <text evidence="2 12">Amino-acid biosynthesis; L-lysine biosynthesis via DAP pathway; (S)-tetrahydrodipicolinate from L-aspartate: step 3/4.</text>
</comment>
<feature type="binding site" evidence="12 15">
    <location>
        <position position="46"/>
    </location>
    <ligand>
        <name>pyruvate</name>
        <dbReference type="ChEBI" id="CHEBI:15361"/>
    </ligand>
</feature>
<dbReference type="PRINTS" id="PR00146">
    <property type="entry name" value="DHPICSNTHASE"/>
</dbReference>
<dbReference type="SUPFAM" id="SSF51569">
    <property type="entry name" value="Aldolase"/>
    <property type="match status" value="1"/>
</dbReference>
<dbReference type="SMART" id="SM01130">
    <property type="entry name" value="DHDPS"/>
    <property type="match status" value="1"/>
</dbReference>
<evidence type="ECO:0000256" key="12">
    <source>
        <dbReference type="HAMAP-Rule" id="MF_00418"/>
    </source>
</evidence>
<dbReference type="CDD" id="cd00950">
    <property type="entry name" value="DHDPS"/>
    <property type="match status" value="1"/>
</dbReference>
<evidence type="ECO:0000256" key="1">
    <source>
        <dbReference type="ARBA" id="ARBA00003294"/>
    </source>
</evidence>
<dbReference type="HAMAP" id="MF_00418">
    <property type="entry name" value="DapA"/>
    <property type="match status" value="1"/>
</dbReference>
<protein>
    <recommendedName>
        <fullName evidence="4 12">4-hydroxy-tetrahydrodipicolinate synthase</fullName>
        <shortName evidence="12">HTPA synthase</shortName>
        <ecNumber evidence="4 12">4.3.3.7</ecNumber>
    </recommendedName>
</protein>
<evidence type="ECO:0000256" key="9">
    <source>
        <dbReference type="ARBA" id="ARBA00023239"/>
    </source>
</evidence>
<proteinExistence type="inferred from homology"/>
<dbReference type="PROSITE" id="PS00666">
    <property type="entry name" value="DHDPS_2"/>
    <property type="match status" value="1"/>
</dbReference>
<feature type="site" description="Part of a proton relay during catalysis" evidence="12">
    <location>
        <position position="107"/>
    </location>
</feature>
<keyword evidence="6 12" id="KW-0028">Amino-acid biosynthesis</keyword>
<dbReference type="PANTHER" id="PTHR12128">
    <property type="entry name" value="DIHYDRODIPICOLINATE SYNTHASE"/>
    <property type="match status" value="1"/>
</dbReference>
<comment type="caution">
    <text evidence="12">Was originally thought to be a dihydrodipicolinate synthase (DHDPS), catalyzing the condensation of (S)-aspartate-beta-semialdehyde [(S)-ASA] and pyruvate to dihydrodipicolinate (DHDP). However, it was shown in E.coli that the product of the enzymatic reaction is not dihydrodipicolinate but in fact (4S)-4-hydroxy-2,3,4,5-tetrahydro-(2S)-dipicolinic acid (HTPA), and that the consecutive dehydration reaction leading to DHDP is not spontaneous but catalyzed by DapB.</text>
</comment>
<dbReference type="UniPathway" id="UPA00034">
    <property type="reaction ID" value="UER00017"/>
</dbReference>
<gene>
    <name evidence="16" type="primary">dapA_1</name>
    <name evidence="12" type="synonym">dapA</name>
    <name evidence="16" type="ORF">NCTC13193_02801</name>
</gene>
<name>A0A3S4Y5L4_SERFO</name>
<evidence type="ECO:0000256" key="10">
    <source>
        <dbReference type="ARBA" id="ARBA00023270"/>
    </source>
</evidence>
<feature type="active site" description="Proton donor/acceptor" evidence="12 14">
    <location>
        <position position="133"/>
    </location>
</feature>
<feature type="binding site" evidence="12 15">
    <location>
        <position position="201"/>
    </location>
    <ligand>
        <name>pyruvate</name>
        <dbReference type="ChEBI" id="CHEBI:15361"/>
    </ligand>
</feature>
<dbReference type="GO" id="GO:0019877">
    <property type="term" value="P:diaminopimelate biosynthetic process"/>
    <property type="evidence" value="ECO:0007669"/>
    <property type="project" value="UniProtKB-UniRule"/>
</dbReference>
<dbReference type="AlphaFoldDB" id="A0A3S4Y5L4"/>
<evidence type="ECO:0000256" key="13">
    <source>
        <dbReference type="PIRNR" id="PIRNR001365"/>
    </source>
</evidence>
<evidence type="ECO:0000256" key="3">
    <source>
        <dbReference type="ARBA" id="ARBA00007592"/>
    </source>
</evidence>
<evidence type="ECO:0000313" key="16">
    <source>
        <dbReference type="EMBL" id="VEI69844.1"/>
    </source>
</evidence>